<feature type="chain" id="PRO_5002121229" evidence="1">
    <location>
        <begin position="22"/>
        <end position="180"/>
    </location>
</feature>
<keyword evidence="1" id="KW-0732">Signal</keyword>
<feature type="domain" description="SnoaL-like" evidence="2">
    <location>
        <begin position="23"/>
        <end position="144"/>
    </location>
</feature>
<evidence type="ECO:0000256" key="1">
    <source>
        <dbReference type="SAM" id="SignalP"/>
    </source>
</evidence>
<dbReference type="Proteomes" id="UP000031671">
    <property type="component" value="Unassembled WGS sequence"/>
</dbReference>
<proteinExistence type="predicted"/>
<reference evidence="3 4" key="1">
    <citation type="submission" date="2015-01" db="EMBL/GenBank/DDBJ databases">
        <title>Vibrio sp. C1 JCM 19231 whole genome shotgun sequence.</title>
        <authorList>
            <person name="Sawabe T."/>
            <person name="Meirelles P."/>
            <person name="Feng G."/>
            <person name="Sayaka M."/>
            <person name="Hattori M."/>
            <person name="Ohkuma M."/>
        </authorList>
    </citation>
    <scope>NUCLEOTIDE SEQUENCE [LARGE SCALE GENOMIC DNA]</scope>
    <source>
        <strain evidence="4">JCM 19231</strain>
    </source>
</reference>
<dbReference type="Pfam" id="PF13577">
    <property type="entry name" value="SnoaL_4"/>
    <property type="match status" value="1"/>
</dbReference>
<gene>
    <name evidence="3" type="ORF">JCM19231_5112</name>
</gene>
<dbReference type="Gene3D" id="3.10.450.50">
    <property type="match status" value="1"/>
</dbReference>
<evidence type="ECO:0000259" key="2">
    <source>
        <dbReference type="Pfam" id="PF13577"/>
    </source>
</evidence>
<name>A0A0B8NKP1_9VIBR</name>
<dbReference type="InterPro" id="IPR037401">
    <property type="entry name" value="SnoaL-like"/>
</dbReference>
<accession>A0A0B8NKP1</accession>
<reference evidence="3 4" key="2">
    <citation type="submission" date="2015-01" db="EMBL/GenBank/DDBJ databases">
        <authorList>
            <consortium name="NBRP consortium"/>
            <person name="Sawabe T."/>
            <person name="Meirelles P."/>
            <person name="Feng G."/>
            <person name="Sayaka M."/>
            <person name="Hattori M."/>
            <person name="Ohkuma M."/>
        </authorList>
    </citation>
    <scope>NUCLEOTIDE SEQUENCE [LARGE SCALE GENOMIC DNA]</scope>
    <source>
        <strain evidence="4">JCM 19231</strain>
    </source>
</reference>
<organism evidence="3 4">
    <name type="scientific">Vibrio ishigakensis</name>
    <dbReference type="NCBI Taxonomy" id="1481914"/>
    <lineage>
        <taxon>Bacteria</taxon>
        <taxon>Pseudomonadati</taxon>
        <taxon>Pseudomonadota</taxon>
        <taxon>Gammaproteobacteria</taxon>
        <taxon>Vibrionales</taxon>
        <taxon>Vibrionaceae</taxon>
        <taxon>Vibrio</taxon>
    </lineage>
</organism>
<dbReference type="RefSeq" id="WP_261835974.1">
    <property type="nucleotide sequence ID" value="NZ_AP024882.1"/>
</dbReference>
<dbReference type="CDD" id="cd00531">
    <property type="entry name" value="NTF2_like"/>
    <property type="match status" value="1"/>
</dbReference>
<keyword evidence="4" id="KW-1185">Reference proteome</keyword>
<protein>
    <submittedName>
        <fullName evidence="3">Mll0646 protein</fullName>
    </submittedName>
</protein>
<dbReference type="SUPFAM" id="SSF54427">
    <property type="entry name" value="NTF2-like"/>
    <property type="match status" value="1"/>
</dbReference>
<feature type="signal peptide" evidence="1">
    <location>
        <begin position="1"/>
        <end position="21"/>
    </location>
</feature>
<evidence type="ECO:0000313" key="3">
    <source>
        <dbReference type="EMBL" id="GAM55280.1"/>
    </source>
</evidence>
<dbReference type="InterPro" id="IPR032710">
    <property type="entry name" value="NTF2-like_dom_sf"/>
</dbReference>
<dbReference type="AlphaFoldDB" id="A0A0B8NKP1"/>
<evidence type="ECO:0000313" key="4">
    <source>
        <dbReference type="Proteomes" id="UP000031671"/>
    </source>
</evidence>
<dbReference type="EMBL" id="BBRZ01000012">
    <property type="protein sequence ID" value="GAM55280.1"/>
    <property type="molecule type" value="Genomic_DNA"/>
</dbReference>
<comment type="caution">
    <text evidence="3">The sequence shown here is derived from an EMBL/GenBank/DDBJ whole genome shotgun (WGS) entry which is preliminary data.</text>
</comment>
<sequence>MKAFKGLLFIMLGLVSASISAQTLDEAKVRSAINGFSTFADQGAYEYLGRLFAPELTVDYTSLFGGETSKVKREDLLKQWAGFLPGFDATFHDLSNVQVTVSGDKATATADITASHYLGEGFWAVSGSYDFALVKSDENWQISAIKINATSEEGSRDILAEAPKFAEANLEQRQARLVKD</sequence>